<dbReference type="Gene3D" id="2.60.40.10">
    <property type="entry name" value="Immunoglobulins"/>
    <property type="match status" value="1"/>
</dbReference>
<keyword evidence="2" id="KW-1185">Reference proteome</keyword>
<accession>A0AA87FFS1</accession>
<gene>
    <name evidence="1" type="ORF">HMPREF9478_02430</name>
</gene>
<reference evidence="1 2" key="1">
    <citation type="submission" date="2011-10" db="EMBL/GenBank/DDBJ databases">
        <title>The Genome Sequence of Enterococcus saccharolyticus 30_1.</title>
        <authorList>
            <consortium name="The Broad Institute Genome Sequencing Platform"/>
            <person name="Earl A."/>
            <person name="Ward D."/>
            <person name="Feldgarden M."/>
            <person name="Gevers D."/>
            <person name="Daigneault M."/>
            <person name="Strauss J."/>
            <person name="Allen-Vercoe E."/>
            <person name="Young S.K."/>
            <person name="Zeng Q."/>
            <person name="Gargeya S."/>
            <person name="Fitzgerald M."/>
            <person name="Haas B."/>
            <person name="Abouelleil A."/>
            <person name="Alvarado L."/>
            <person name="Arachchi H.M."/>
            <person name="Berlin A."/>
            <person name="Brown A."/>
            <person name="Chapman S.B."/>
            <person name="Chen Z."/>
            <person name="Dunbar C."/>
            <person name="Freedman E."/>
            <person name="Gearin G."/>
            <person name="Gellesch M."/>
            <person name="Goldberg J."/>
            <person name="Griggs A."/>
            <person name="Gujja S."/>
            <person name="Heiman D."/>
            <person name="Howarth C."/>
            <person name="Larson L."/>
            <person name="Lui A."/>
            <person name="MacDonald P.J.P."/>
            <person name="Montmayeur A."/>
            <person name="Murphy C."/>
            <person name="Neiman D."/>
            <person name="Pearson M."/>
            <person name="Priest M."/>
            <person name="Roberts A."/>
            <person name="Saif S."/>
            <person name="Shea T."/>
            <person name="Shenoy N."/>
            <person name="Sisk P."/>
            <person name="Stolte C."/>
            <person name="Sykes S."/>
            <person name="Wortman J."/>
            <person name="Nusbaum C."/>
            <person name="Birren B."/>
        </authorList>
    </citation>
    <scope>NUCLEOTIDE SEQUENCE [LARGE SCALE GENOMIC DNA]</scope>
    <source>
        <strain evidence="1 2">30_1</strain>
    </source>
</reference>
<sequence length="172" mass="18743">MGSGNAADGIYLVTELEDDRGVSPAVAKPADPFFVQVPQTDRDDLGSLIYDVVVQPKNIMESLLEPDKTVEEGKGFSIKAGNHFTWEANATLPSGLYQIAAKDMVITPVYDKDGNQVADIPVSAGDEIYADYYTIRDTLNEKILLDGLTVNTKTDSSDWVALEFGTDYTVLD</sequence>
<dbReference type="EMBL" id="ADLY01000041">
    <property type="protein sequence ID" value="EHG27220.1"/>
    <property type="molecule type" value="Genomic_DNA"/>
</dbReference>
<comment type="caution">
    <text evidence="1">The sequence shown here is derived from an EMBL/GenBank/DDBJ whole genome shotgun (WGS) entry which is preliminary data.</text>
</comment>
<evidence type="ECO:0000313" key="1">
    <source>
        <dbReference type="EMBL" id="EHG27220.1"/>
    </source>
</evidence>
<dbReference type="Gene3D" id="2.60.40.740">
    <property type="match status" value="1"/>
</dbReference>
<proteinExistence type="predicted"/>
<dbReference type="InterPro" id="IPR013783">
    <property type="entry name" value="Ig-like_fold"/>
</dbReference>
<name>A0AA87FFS1_9ENTE</name>
<dbReference type="AlphaFoldDB" id="A0AA87FFS1"/>
<evidence type="ECO:0000313" key="2">
    <source>
        <dbReference type="Proteomes" id="UP000004393"/>
    </source>
</evidence>
<protein>
    <submittedName>
        <fullName evidence="1">Uncharacterized protein</fullName>
    </submittedName>
</protein>
<dbReference type="Proteomes" id="UP000004393">
    <property type="component" value="Unassembled WGS sequence"/>
</dbReference>
<organism evidence="1 2">
    <name type="scientific">Enterococcus saccharolyticus 30_1</name>
    <dbReference type="NCBI Taxonomy" id="742813"/>
    <lineage>
        <taxon>Bacteria</taxon>
        <taxon>Bacillati</taxon>
        <taxon>Bacillota</taxon>
        <taxon>Bacilli</taxon>
        <taxon>Lactobacillales</taxon>
        <taxon>Enterococcaceae</taxon>
        <taxon>Enterococcus</taxon>
    </lineage>
</organism>